<feature type="compositionally biased region" description="Gly residues" evidence="1">
    <location>
        <begin position="684"/>
        <end position="693"/>
    </location>
</feature>
<protein>
    <submittedName>
        <fullName evidence="2">Uncharacterized protein</fullName>
    </submittedName>
</protein>
<feature type="compositionally biased region" description="Acidic residues" evidence="1">
    <location>
        <begin position="633"/>
        <end position="648"/>
    </location>
</feature>
<evidence type="ECO:0000256" key="1">
    <source>
        <dbReference type="SAM" id="MobiDB-lite"/>
    </source>
</evidence>
<dbReference type="AlphaFoldDB" id="A0A8H6E1M9"/>
<feature type="region of interest" description="Disordered" evidence="1">
    <location>
        <begin position="626"/>
        <end position="693"/>
    </location>
</feature>
<accession>A0A8H6E1M9</accession>
<comment type="caution">
    <text evidence="2">The sequence shown here is derived from an EMBL/GenBank/DDBJ whole genome shotgun (WGS) entry which is preliminary data.</text>
</comment>
<dbReference type="EMBL" id="SPNV01000612">
    <property type="protein sequence ID" value="KAF5854880.1"/>
    <property type="molecule type" value="Genomic_DNA"/>
</dbReference>
<reference evidence="2 3" key="1">
    <citation type="submission" date="2019-04" db="EMBL/GenBank/DDBJ databases">
        <title>Aspergillus burnettii sp. nov., novel species from soil in southeast Queensland.</title>
        <authorList>
            <person name="Gilchrist C.L.M."/>
            <person name="Pitt J.I."/>
            <person name="Lange L."/>
            <person name="Lacey H.J."/>
            <person name="Vuong D."/>
            <person name="Midgley D.J."/>
            <person name="Greenfield P."/>
            <person name="Bradbury M."/>
            <person name="Lacey E."/>
            <person name="Busk P.K."/>
            <person name="Pilgaard B."/>
            <person name="Chooi Y.H."/>
            <person name="Piggott A.M."/>
        </authorList>
    </citation>
    <scope>NUCLEOTIDE SEQUENCE [LARGE SCALE GENOMIC DNA]</scope>
    <source>
        <strain evidence="2 3">FRR 5400</strain>
    </source>
</reference>
<dbReference type="Proteomes" id="UP000541154">
    <property type="component" value="Unassembled WGS sequence"/>
</dbReference>
<feature type="non-terminal residue" evidence="2">
    <location>
        <position position="693"/>
    </location>
</feature>
<keyword evidence="3" id="KW-1185">Reference proteome</keyword>
<organism evidence="2 3">
    <name type="scientific">Petromyces alliaceus</name>
    <name type="common">Aspergillus alliaceus</name>
    <dbReference type="NCBI Taxonomy" id="209559"/>
    <lineage>
        <taxon>Eukaryota</taxon>
        <taxon>Fungi</taxon>
        <taxon>Dikarya</taxon>
        <taxon>Ascomycota</taxon>
        <taxon>Pezizomycotina</taxon>
        <taxon>Eurotiomycetes</taxon>
        <taxon>Eurotiomycetidae</taxon>
        <taxon>Eurotiales</taxon>
        <taxon>Aspergillaceae</taxon>
        <taxon>Aspergillus</taxon>
        <taxon>Aspergillus subgen. Circumdati</taxon>
    </lineage>
</organism>
<evidence type="ECO:0000313" key="3">
    <source>
        <dbReference type="Proteomes" id="UP000541154"/>
    </source>
</evidence>
<feature type="compositionally biased region" description="Polar residues" evidence="1">
    <location>
        <begin position="649"/>
        <end position="667"/>
    </location>
</feature>
<evidence type="ECO:0000313" key="2">
    <source>
        <dbReference type="EMBL" id="KAF5854880.1"/>
    </source>
</evidence>
<name>A0A8H6E1M9_PETAA</name>
<proteinExistence type="predicted"/>
<gene>
    <name evidence="2" type="ORF">ETB97_010937</name>
</gene>
<sequence length="693" mass="78454">MPPTFPSPEAIDCLTKEKALVTTNVSPAPCVIVPNNTIPSKLRLEAGQHRRAALLAVNTEQLRVSKTPEGSKHVQPPTDEDYLWPVLIYKQESLDNEALLALRANRDTVSKTDSTGDLLVRVKYVYDKKPLVEQKRLEKPRFLVPWVLQAFGHYLQHPARFLNILRSPLCDTMVSYTRTRYGAKHFTITWGATVVLGGFGFIWHELLTNFGNQITSTFGNFAHNIPCYDLSLIMDIKDRSSDTLARLFFPTSDDYKSGRLKSKPYTLPYSFVTGDPEFPALDPPYGKFSTRRPEFLTCLDHDSYVEAYKILLSSKSTQFDSWKYWGFLSSTVMPVTAAILKHILVWYDQTWVFPEKAQDIRKGFRWDEEFERTVLRGNHLIKGGKRGYKDDTNLLQLAQEMIRKIWDRVGSDPIWKDNLVRKEVMENPILAIGSNGANFEAYAERFLYTHWADLLRECLKVSGPALSGQMAKYNNPDILSDTFQSPNTFGYLAARINWKDNLDVRQFPVLKESRTREIFTNEVSVLAAMVCYWQIKSAMVRTLVAGFPNLKTRKGRKAAKDQGLVESYDEYIRYKDKLTEYADYLIKNSWEPELNNANEPPGAHSVLLKEKPSAKMSTFLSGIVLDVPKGSEPEVDGEKEEGDNEDTETTSSDLASISDNDSSSQFESPPAETPVAGRGRGRGGRGNARGGTN</sequence>